<evidence type="ECO:0000313" key="9">
    <source>
        <dbReference type="EMBL" id="RGL95927.1"/>
    </source>
</evidence>
<dbReference type="InterPro" id="IPR050366">
    <property type="entry name" value="BP-dependent_transpt_permease"/>
</dbReference>
<evidence type="ECO:0000313" key="10">
    <source>
        <dbReference type="Proteomes" id="UP000261257"/>
    </source>
</evidence>
<dbReference type="AlphaFoldDB" id="A0A3E4TUX0"/>
<accession>A0A3E4TUX0</accession>
<dbReference type="SUPFAM" id="SSF161098">
    <property type="entry name" value="MetI-like"/>
    <property type="match status" value="1"/>
</dbReference>
<evidence type="ECO:0000256" key="2">
    <source>
        <dbReference type="ARBA" id="ARBA00022448"/>
    </source>
</evidence>
<evidence type="ECO:0000256" key="7">
    <source>
        <dbReference type="RuleBase" id="RU363032"/>
    </source>
</evidence>
<reference evidence="9 10" key="1">
    <citation type="submission" date="2018-08" db="EMBL/GenBank/DDBJ databases">
        <title>A genome reference for cultivated species of the human gut microbiota.</title>
        <authorList>
            <person name="Zou Y."/>
            <person name="Xue W."/>
            <person name="Luo G."/>
        </authorList>
    </citation>
    <scope>NUCLEOTIDE SEQUENCE [LARGE SCALE GENOMIC DNA]</scope>
    <source>
        <strain evidence="9 10">TF05-11AC</strain>
    </source>
</reference>
<dbReference type="PROSITE" id="PS50928">
    <property type="entry name" value="ABC_TM1"/>
    <property type="match status" value="1"/>
</dbReference>
<comment type="subcellular location">
    <subcellularLocation>
        <location evidence="1 7">Cell membrane</location>
        <topology evidence="1 7">Multi-pass membrane protein</topology>
    </subcellularLocation>
</comment>
<evidence type="ECO:0000256" key="6">
    <source>
        <dbReference type="ARBA" id="ARBA00023136"/>
    </source>
</evidence>
<evidence type="ECO:0000256" key="3">
    <source>
        <dbReference type="ARBA" id="ARBA00022475"/>
    </source>
</evidence>
<feature type="transmembrane region" description="Helical" evidence="7">
    <location>
        <begin position="96"/>
        <end position="121"/>
    </location>
</feature>
<feature type="transmembrane region" description="Helical" evidence="7">
    <location>
        <begin position="141"/>
        <end position="165"/>
    </location>
</feature>
<feature type="domain" description="ABC transmembrane type-1" evidence="8">
    <location>
        <begin position="92"/>
        <end position="281"/>
    </location>
</feature>
<evidence type="ECO:0000259" key="8">
    <source>
        <dbReference type="PROSITE" id="PS50928"/>
    </source>
</evidence>
<dbReference type="GO" id="GO:0055085">
    <property type="term" value="P:transmembrane transport"/>
    <property type="evidence" value="ECO:0007669"/>
    <property type="project" value="InterPro"/>
</dbReference>
<comment type="similarity">
    <text evidence="7">Belongs to the binding-protein-dependent transport system permease family.</text>
</comment>
<feature type="transmembrane region" description="Helical" evidence="7">
    <location>
        <begin position="32"/>
        <end position="53"/>
    </location>
</feature>
<keyword evidence="6 7" id="KW-0472">Membrane</keyword>
<dbReference type="PANTHER" id="PTHR43386">
    <property type="entry name" value="OLIGOPEPTIDE TRANSPORT SYSTEM PERMEASE PROTEIN APPC"/>
    <property type="match status" value="1"/>
</dbReference>
<dbReference type="PANTHER" id="PTHR43386:SF1">
    <property type="entry name" value="D,D-DIPEPTIDE TRANSPORT SYSTEM PERMEASE PROTEIN DDPC-RELATED"/>
    <property type="match status" value="1"/>
</dbReference>
<keyword evidence="2 7" id="KW-0813">Transport</keyword>
<evidence type="ECO:0000256" key="5">
    <source>
        <dbReference type="ARBA" id="ARBA00022989"/>
    </source>
</evidence>
<keyword evidence="5 7" id="KW-1133">Transmembrane helix</keyword>
<dbReference type="InterPro" id="IPR035906">
    <property type="entry name" value="MetI-like_sf"/>
</dbReference>
<feature type="transmembrane region" description="Helical" evidence="7">
    <location>
        <begin position="209"/>
        <end position="239"/>
    </location>
</feature>
<name>A0A3E4TUX0_9FIRM</name>
<dbReference type="CDD" id="cd06261">
    <property type="entry name" value="TM_PBP2"/>
    <property type="match status" value="1"/>
</dbReference>
<feature type="transmembrane region" description="Helical" evidence="7">
    <location>
        <begin position="259"/>
        <end position="284"/>
    </location>
</feature>
<dbReference type="InterPro" id="IPR000515">
    <property type="entry name" value="MetI-like"/>
</dbReference>
<dbReference type="InterPro" id="IPR025966">
    <property type="entry name" value="OppC_N"/>
</dbReference>
<comment type="caution">
    <text evidence="9">The sequence shown here is derived from an EMBL/GenBank/DDBJ whole genome shotgun (WGS) entry which is preliminary data.</text>
</comment>
<dbReference type="Proteomes" id="UP000261257">
    <property type="component" value="Unassembled WGS sequence"/>
</dbReference>
<dbReference type="Pfam" id="PF00528">
    <property type="entry name" value="BPD_transp_1"/>
    <property type="match status" value="1"/>
</dbReference>
<sequence length="294" mass="31311">MTAYTVGAGVQAGKKEGMVVQTMKRLRTNHTAVLGLAILAVLILVSAFAPVTAPYSYTEMDMLQLNAAPSLKHLCGTDSLGRDILSRLIYGGRYSLFLGFSSSVLSMAAAIVLGSLAGYFGGWVDNVVLRICDVVQAIPGILLSIVISAVLGPGFFNTILALAIGGIPSGIRLTRAQILSVRSEEYLEAAASINCSSVRIMFRHILPNVLSPLIVGFTMGIGNTIMLASSLSFIGLGVQPPAPEWGAMLSAGRDFIRNYPWQILFPGIFVFVTVLSINLFGDGLRDALDPKMKK</sequence>
<dbReference type="RefSeq" id="WP_117634679.1">
    <property type="nucleotide sequence ID" value="NZ_QRQF01000040.1"/>
</dbReference>
<evidence type="ECO:0000256" key="1">
    <source>
        <dbReference type="ARBA" id="ARBA00004651"/>
    </source>
</evidence>
<evidence type="ECO:0000256" key="4">
    <source>
        <dbReference type="ARBA" id="ARBA00022692"/>
    </source>
</evidence>
<dbReference type="GO" id="GO:0005886">
    <property type="term" value="C:plasma membrane"/>
    <property type="evidence" value="ECO:0007669"/>
    <property type="project" value="UniProtKB-SubCell"/>
</dbReference>
<dbReference type="EMBL" id="QSSQ01000043">
    <property type="protein sequence ID" value="RGL95927.1"/>
    <property type="molecule type" value="Genomic_DNA"/>
</dbReference>
<keyword evidence="4 7" id="KW-0812">Transmembrane</keyword>
<proteinExistence type="inferred from homology"/>
<dbReference type="Gene3D" id="1.10.3720.10">
    <property type="entry name" value="MetI-like"/>
    <property type="match status" value="1"/>
</dbReference>
<keyword evidence="3" id="KW-1003">Cell membrane</keyword>
<gene>
    <name evidence="9" type="ORF">DXC39_27310</name>
</gene>
<protein>
    <submittedName>
        <fullName evidence="9">ABC transporter permease</fullName>
    </submittedName>
</protein>
<dbReference type="Pfam" id="PF12911">
    <property type="entry name" value="OppC_N"/>
    <property type="match status" value="1"/>
</dbReference>
<organism evidence="9 10">
    <name type="scientific">Hungatella hathewayi</name>
    <dbReference type="NCBI Taxonomy" id="154046"/>
    <lineage>
        <taxon>Bacteria</taxon>
        <taxon>Bacillati</taxon>
        <taxon>Bacillota</taxon>
        <taxon>Clostridia</taxon>
        <taxon>Lachnospirales</taxon>
        <taxon>Lachnospiraceae</taxon>
        <taxon>Hungatella</taxon>
    </lineage>
</organism>